<comment type="caution">
    <text evidence="6">The sequence shown here is derived from an EMBL/GenBank/DDBJ whole genome shotgun (WGS) entry which is preliminary data.</text>
</comment>
<dbReference type="PANTHER" id="PTHR43804">
    <property type="entry name" value="LD18447P"/>
    <property type="match status" value="1"/>
</dbReference>
<organism evidence="6 7">
    <name type="scientific">Trypanosoma conorhini</name>
    <dbReference type="NCBI Taxonomy" id="83891"/>
    <lineage>
        <taxon>Eukaryota</taxon>
        <taxon>Discoba</taxon>
        <taxon>Euglenozoa</taxon>
        <taxon>Kinetoplastea</taxon>
        <taxon>Metakinetoplastina</taxon>
        <taxon>Trypanosomatida</taxon>
        <taxon>Trypanosomatidae</taxon>
        <taxon>Trypanosoma</taxon>
    </lineage>
</organism>
<dbReference type="InterPro" id="IPR005139">
    <property type="entry name" value="PCRF"/>
</dbReference>
<evidence type="ECO:0000313" key="7">
    <source>
        <dbReference type="Proteomes" id="UP000284403"/>
    </source>
</evidence>
<keyword evidence="3" id="KW-0648">Protein biosynthesis</keyword>
<dbReference type="OrthoDB" id="2019491at2759"/>
<dbReference type="AlphaFoldDB" id="A0A3R7MNB2"/>
<dbReference type="RefSeq" id="XP_029225287.1">
    <property type="nucleotide sequence ID" value="XM_029374660.1"/>
</dbReference>
<gene>
    <name evidence="6" type="ORF">Tco025E_07801</name>
</gene>
<keyword evidence="7" id="KW-1185">Reference proteome</keyword>
<feature type="coiled-coil region" evidence="4">
    <location>
        <begin position="136"/>
        <end position="163"/>
    </location>
</feature>
<evidence type="ECO:0000313" key="6">
    <source>
        <dbReference type="EMBL" id="RNF05626.1"/>
    </source>
</evidence>
<evidence type="ECO:0000256" key="2">
    <source>
        <dbReference type="ARBA" id="ARBA00022481"/>
    </source>
</evidence>
<proteinExistence type="inferred from homology"/>
<feature type="non-terminal residue" evidence="6">
    <location>
        <position position="1"/>
    </location>
</feature>
<dbReference type="Proteomes" id="UP000284403">
    <property type="component" value="Unassembled WGS sequence"/>
</dbReference>
<feature type="domain" description="Peptide chain release factor" evidence="5">
    <location>
        <begin position="124"/>
        <end position="269"/>
    </location>
</feature>
<dbReference type="EMBL" id="MKKU01000629">
    <property type="protein sequence ID" value="RNF05626.1"/>
    <property type="molecule type" value="Genomic_DNA"/>
</dbReference>
<comment type="similarity">
    <text evidence="1">Belongs to the prokaryotic/mitochondrial release factor family.</text>
</comment>
<dbReference type="GO" id="GO:0005737">
    <property type="term" value="C:cytoplasm"/>
    <property type="evidence" value="ECO:0007669"/>
    <property type="project" value="UniProtKB-ARBA"/>
</dbReference>
<accession>A0A3R7MNB2</accession>
<protein>
    <submittedName>
        <fullName evidence="6">Putative peptide chain release factor 1</fullName>
    </submittedName>
</protein>
<keyword evidence="2" id="KW-0488">Methylation</keyword>
<dbReference type="SMART" id="SM00937">
    <property type="entry name" value="PCRF"/>
    <property type="match status" value="1"/>
</dbReference>
<name>A0A3R7MNB2_9TRYP</name>
<dbReference type="GO" id="GO:0003747">
    <property type="term" value="F:translation release factor activity"/>
    <property type="evidence" value="ECO:0007669"/>
    <property type="project" value="InterPro"/>
</dbReference>
<keyword evidence="4" id="KW-0175">Coiled coil</keyword>
<dbReference type="GeneID" id="40321412"/>
<dbReference type="Pfam" id="PF03462">
    <property type="entry name" value="PCRF"/>
    <property type="match status" value="1"/>
</dbReference>
<sequence>RAPFLLFGAGGTQGGVRKLAHENPIPYQKWFLEENTRALLNPIHHPLVTEYFLRLNQKRLELESLQEQGKTDALRALKNKLDGKPFDHVMWNIQYREELDISEAISVYLLKLNENVKLRDQILSGKNSTGEDQDLLLMLEEDIESLLGQVRDLDAQVNSLMARRLESSDALGSSSRAWIVEVTGKAGGEEASLFAAELAGMYQAYAADIRNWRIEAAEDGAGAGGCGGGGLAGAGGGGDAAAFTAPVQASTGVKFQATGDGVYRNLRHEIGVHKVQRVPVTEQGGKMQTSTAVVTLMPVLDPVSVDVHESDCKIEFVRGSGPGGQGMQSSSNAVCLTHLPSGISVKCHQSRSALGNKELALQAVAQQLLARRVKDQNSSLHEAWRRQWSSGERSDKMRTYNYPQNRVTDHRLGKDFPLSAFMEGGKGLATLHDDLNAAEDRQQLVAVLLRHIEGEFGSVV</sequence>
<dbReference type="SUPFAM" id="SSF75620">
    <property type="entry name" value="Release factor"/>
    <property type="match status" value="1"/>
</dbReference>
<evidence type="ECO:0000259" key="5">
    <source>
        <dbReference type="SMART" id="SM00937"/>
    </source>
</evidence>
<evidence type="ECO:0000256" key="1">
    <source>
        <dbReference type="ARBA" id="ARBA00010835"/>
    </source>
</evidence>
<dbReference type="Gene3D" id="3.30.70.1660">
    <property type="match status" value="1"/>
</dbReference>
<dbReference type="InterPro" id="IPR045853">
    <property type="entry name" value="Pep_chain_release_fac_I_sf"/>
</dbReference>
<evidence type="ECO:0000256" key="4">
    <source>
        <dbReference type="SAM" id="Coils"/>
    </source>
</evidence>
<reference evidence="6 7" key="1">
    <citation type="journal article" date="2018" name="BMC Genomics">
        <title>Genomic comparison of Trypanosoma conorhini and Trypanosoma rangeli to Trypanosoma cruzi strains of high and low virulence.</title>
        <authorList>
            <person name="Bradwell K.R."/>
            <person name="Koparde V.N."/>
            <person name="Matveyev A.V."/>
            <person name="Serrano M.G."/>
            <person name="Alves J.M."/>
            <person name="Parikh H."/>
            <person name="Huang B."/>
            <person name="Lee V."/>
            <person name="Espinosa-Alvarez O."/>
            <person name="Ortiz P.A."/>
            <person name="Costa-Martins A.G."/>
            <person name="Teixeira M.M."/>
            <person name="Buck G.A."/>
        </authorList>
    </citation>
    <scope>NUCLEOTIDE SEQUENCE [LARGE SCALE GENOMIC DNA]</scope>
    <source>
        <strain evidence="6 7">025E</strain>
    </source>
</reference>
<dbReference type="InterPro" id="IPR000352">
    <property type="entry name" value="Pep_chain_release_fac_I"/>
</dbReference>
<dbReference type="Gene3D" id="3.30.160.20">
    <property type="match status" value="1"/>
</dbReference>
<dbReference type="PANTHER" id="PTHR43804:SF7">
    <property type="entry name" value="LD18447P"/>
    <property type="match status" value="1"/>
</dbReference>
<dbReference type="Pfam" id="PF00472">
    <property type="entry name" value="RF-1"/>
    <property type="match status" value="1"/>
</dbReference>
<evidence type="ECO:0000256" key="3">
    <source>
        <dbReference type="ARBA" id="ARBA00022917"/>
    </source>
</evidence>
<dbReference type="InterPro" id="IPR050057">
    <property type="entry name" value="Prokaryotic/Mito_RF"/>
</dbReference>